<protein>
    <submittedName>
        <fullName evidence="2">Uncharacterized protein</fullName>
    </submittedName>
</protein>
<reference evidence="2 3" key="1">
    <citation type="submission" date="2017-04" db="EMBL/GenBank/DDBJ databases">
        <title>Draft genome sequence of Marssonina coronaria NL1: causal agent of apple blotch.</title>
        <authorList>
            <person name="Cheng Q."/>
        </authorList>
    </citation>
    <scope>NUCLEOTIDE SEQUENCE [LARGE SCALE GENOMIC DNA]</scope>
    <source>
        <strain evidence="2 3">NL1</strain>
    </source>
</reference>
<dbReference type="Proteomes" id="UP000242519">
    <property type="component" value="Unassembled WGS sequence"/>
</dbReference>
<proteinExistence type="predicted"/>
<sequence length="125" mass="13573">MATSAVGKITYSAWDDPGQEDASSIDWDGNLQVSEICWLRLARLENQTDKICIRACISTLSQPKRAALPCLGQDAAAPIPRVGKGTGVGWPRSEDRGTRPGHGRRARANSGTFARGSLYFLDRDL</sequence>
<dbReference type="AlphaFoldDB" id="A0A218YUJ8"/>
<dbReference type="InParanoid" id="A0A218YUJ8"/>
<keyword evidence="3" id="KW-1185">Reference proteome</keyword>
<gene>
    <name evidence="2" type="ORF">B2J93_4784</name>
</gene>
<feature type="region of interest" description="Disordered" evidence="1">
    <location>
        <begin position="81"/>
        <end position="110"/>
    </location>
</feature>
<accession>A0A218YUJ8</accession>
<comment type="caution">
    <text evidence="2">The sequence shown here is derived from an EMBL/GenBank/DDBJ whole genome shotgun (WGS) entry which is preliminary data.</text>
</comment>
<organism evidence="2 3">
    <name type="scientific">Diplocarpon coronariae</name>
    <dbReference type="NCBI Taxonomy" id="2795749"/>
    <lineage>
        <taxon>Eukaryota</taxon>
        <taxon>Fungi</taxon>
        <taxon>Dikarya</taxon>
        <taxon>Ascomycota</taxon>
        <taxon>Pezizomycotina</taxon>
        <taxon>Leotiomycetes</taxon>
        <taxon>Helotiales</taxon>
        <taxon>Drepanopezizaceae</taxon>
        <taxon>Diplocarpon</taxon>
    </lineage>
</organism>
<evidence type="ECO:0000313" key="3">
    <source>
        <dbReference type="Proteomes" id="UP000242519"/>
    </source>
</evidence>
<evidence type="ECO:0000256" key="1">
    <source>
        <dbReference type="SAM" id="MobiDB-lite"/>
    </source>
</evidence>
<evidence type="ECO:0000313" key="2">
    <source>
        <dbReference type="EMBL" id="OWO98131.1"/>
    </source>
</evidence>
<dbReference type="EMBL" id="MZNU01000409">
    <property type="protein sequence ID" value="OWO98131.1"/>
    <property type="molecule type" value="Genomic_DNA"/>
</dbReference>
<name>A0A218YUJ8_9HELO</name>